<dbReference type="EMBL" id="BARU01049850">
    <property type="protein sequence ID" value="GAH96764.1"/>
    <property type="molecule type" value="Genomic_DNA"/>
</dbReference>
<evidence type="ECO:0000313" key="1">
    <source>
        <dbReference type="EMBL" id="GAH96764.1"/>
    </source>
</evidence>
<comment type="caution">
    <text evidence="1">The sequence shown here is derived from an EMBL/GenBank/DDBJ whole genome shotgun (WGS) entry which is preliminary data.</text>
</comment>
<name>X1L2T9_9ZZZZ</name>
<reference evidence="1" key="1">
    <citation type="journal article" date="2014" name="Front. Microbiol.">
        <title>High frequency of phylogenetically diverse reductive dehalogenase-homologous genes in deep subseafloor sedimentary metagenomes.</title>
        <authorList>
            <person name="Kawai M."/>
            <person name="Futagami T."/>
            <person name="Toyoda A."/>
            <person name="Takaki Y."/>
            <person name="Nishi S."/>
            <person name="Hori S."/>
            <person name="Arai W."/>
            <person name="Tsubouchi T."/>
            <person name="Morono Y."/>
            <person name="Uchiyama I."/>
            <person name="Ito T."/>
            <person name="Fujiyama A."/>
            <person name="Inagaki F."/>
            <person name="Takami H."/>
        </authorList>
    </citation>
    <scope>NUCLEOTIDE SEQUENCE</scope>
    <source>
        <strain evidence="1">Expedition CK06-06</strain>
    </source>
</reference>
<organism evidence="1">
    <name type="scientific">marine sediment metagenome</name>
    <dbReference type="NCBI Taxonomy" id="412755"/>
    <lineage>
        <taxon>unclassified sequences</taxon>
        <taxon>metagenomes</taxon>
        <taxon>ecological metagenomes</taxon>
    </lineage>
</organism>
<feature type="non-terminal residue" evidence="1">
    <location>
        <position position="1"/>
    </location>
</feature>
<dbReference type="AlphaFoldDB" id="X1L2T9"/>
<gene>
    <name evidence="1" type="ORF">S03H2_73075</name>
</gene>
<accession>X1L2T9</accession>
<protein>
    <submittedName>
        <fullName evidence="1">Uncharacterized protein</fullName>
    </submittedName>
</protein>
<sequence>PPPPPLIAPAEWYELDEMKDEFIRMTEWMENLE</sequence>
<feature type="non-terminal residue" evidence="1">
    <location>
        <position position="33"/>
    </location>
</feature>
<proteinExistence type="predicted"/>